<comment type="similarity">
    <text evidence="1">Belongs to the beclin family.</text>
</comment>
<dbReference type="GeneTree" id="ENSGT00390000008164"/>
<dbReference type="Bgee" id="ENSRNOG00000038076">
    <property type="expression patterns" value="Expressed in testis"/>
</dbReference>
<dbReference type="AlphaFoldDB" id="F1M4I5"/>
<name>F1M4I5_RAT</name>
<evidence type="ECO:0000313" key="7">
    <source>
        <dbReference type="Proteomes" id="UP000002494"/>
    </source>
</evidence>
<dbReference type="GO" id="GO:0042593">
    <property type="term" value="P:glucose homeostasis"/>
    <property type="evidence" value="ECO:0000266"/>
    <property type="project" value="RGD"/>
</dbReference>
<dbReference type="Ensembl" id="ENSRNOT00000057933.6">
    <property type="protein sequence ID" value="ENSRNOP00000054742.6"/>
    <property type="gene ID" value="ENSRNOG00000038076.6"/>
</dbReference>
<dbReference type="FunCoup" id="F1M4I5">
    <property type="interactions" value="4"/>
</dbReference>
<dbReference type="STRING" id="10116.ENSRNOP00000054742"/>
<dbReference type="InterPro" id="IPR041691">
    <property type="entry name" value="Atg6/beclin_CC"/>
</dbReference>
<dbReference type="GO" id="GO:0044877">
    <property type="term" value="F:protein-containing complex binding"/>
    <property type="evidence" value="ECO:0000266"/>
    <property type="project" value="RGD"/>
</dbReference>
<dbReference type="GO" id="GO:0006914">
    <property type="term" value="P:autophagy"/>
    <property type="evidence" value="ECO:0000266"/>
    <property type="project" value="RGD"/>
</dbReference>
<proteinExistence type="inferred from homology"/>
<dbReference type="GeneID" id="289269"/>
<feature type="coiled-coil region" evidence="3">
    <location>
        <begin position="141"/>
        <end position="203"/>
    </location>
</feature>
<dbReference type="Gene3D" id="6.10.250.3110">
    <property type="match status" value="1"/>
</dbReference>
<reference evidence="6" key="3">
    <citation type="submission" date="2025-09" db="UniProtKB">
        <authorList>
            <consortium name="Ensembl"/>
        </authorList>
    </citation>
    <scope>IDENTIFICATION</scope>
    <source>
        <strain evidence="6">Brown Norway</strain>
    </source>
</reference>
<dbReference type="GO" id="GO:0045324">
    <property type="term" value="P:late endosome to vacuole transport"/>
    <property type="evidence" value="ECO:0000318"/>
    <property type="project" value="GO_Central"/>
</dbReference>
<dbReference type="Pfam" id="PF17675">
    <property type="entry name" value="APG6_N"/>
    <property type="match status" value="1"/>
</dbReference>
<dbReference type="InParanoid" id="F1M4I5"/>
<reference evidence="6" key="2">
    <citation type="submission" date="2025-08" db="UniProtKB">
        <authorList>
            <consortium name="Ensembl"/>
        </authorList>
    </citation>
    <scope>IDENTIFICATION</scope>
    <source>
        <strain evidence="6">Brown Norway</strain>
    </source>
</reference>
<feature type="domain" description="Atg6/beclin coiled-coil" evidence="5">
    <location>
        <begin position="102"/>
        <end position="232"/>
    </location>
</feature>
<dbReference type="eggNOG" id="KOG2751">
    <property type="taxonomic scope" value="Eukaryota"/>
</dbReference>
<evidence type="ECO:0000256" key="1">
    <source>
        <dbReference type="ARBA" id="ARBA00005965"/>
    </source>
</evidence>
<dbReference type="GO" id="GO:0034272">
    <property type="term" value="C:phosphatidylinositol 3-kinase complex, class III, type II"/>
    <property type="evidence" value="ECO:0000318"/>
    <property type="project" value="GO_Central"/>
</dbReference>
<dbReference type="PANTHER" id="PTHR12768">
    <property type="entry name" value="BECLIN 1"/>
    <property type="match status" value="1"/>
</dbReference>
<evidence type="ECO:0000256" key="3">
    <source>
        <dbReference type="SAM" id="Coils"/>
    </source>
</evidence>
<dbReference type="GO" id="GO:0000423">
    <property type="term" value="P:mitophagy"/>
    <property type="evidence" value="ECO:0000318"/>
    <property type="project" value="GO_Central"/>
</dbReference>
<dbReference type="GO" id="GO:0006995">
    <property type="term" value="P:cellular response to nitrogen starvation"/>
    <property type="evidence" value="ECO:0000318"/>
    <property type="project" value="GO_Central"/>
</dbReference>
<dbReference type="HOGENOM" id="CLU_024219_4_1_1"/>
<keyword evidence="3" id="KW-0175">Coiled coil</keyword>
<dbReference type="GO" id="GO:0030674">
    <property type="term" value="F:protein-macromolecule adaptor activity"/>
    <property type="evidence" value="ECO:0000318"/>
    <property type="project" value="GO_Central"/>
</dbReference>
<dbReference type="Proteomes" id="UP000002494">
    <property type="component" value="Chromosome 13"/>
</dbReference>
<evidence type="ECO:0000313" key="6">
    <source>
        <dbReference type="Ensembl" id="ENSRNOP00000054742.6"/>
    </source>
</evidence>
<keyword evidence="2" id="KW-0072">Autophagy</keyword>
<dbReference type="RefSeq" id="NP_001385796.1">
    <property type="nucleotide sequence ID" value="NM_001398867.1"/>
</dbReference>
<dbReference type="Pfam" id="PF04111">
    <property type="entry name" value="APG6"/>
    <property type="match status" value="1"/>
</dbReference>
<evidence type="ECO:0000259" key="5">
    <source>
        <dbReference type="Pfam" id="PF17675"/>
    </source>
</evidence>
<keyword evidence="7" id="KW-1185">Reference proteome</keyword>
<dbReference type="VEuPathDB" id="HostDB:ENSRNOG00000038076"/>
<evidence type="ECO:0000256" key="2">
    <source>
        <dbReference type="ARBA" id="ARBA00023006"/>
    </source>
</evidence>
<protein>
    <submittedName>
        <fullName evidence="6">Beclin 2</fullName>
    </submittedName>
</protein>
<evidence type="ECO:0000313" key="8">
    <source>
        <dbReference type="RGD" id="1563293"/>
    </source>
</evidence>
<accession>F1M4I5</accession>
<dbReference type="InterPro" id="IPR040455">
    <property type="entry name" value="Atg6_BARA"/>
</dbReference>
<dbReference type="PaxDb" id="10116-ENSRNOP00000054742"/>
<dbReference type="GO" id="GO:0000045">
    <property type="term" value="P:autophagosome assembly"/>
    <property type="evidence" value="ECO:0000318"/>
    <property type="project" value="GO_Central"/>
</dbReference>
<gene>
    <name evidence="6 8" type="primary">Becn2</name>
    <name evidence="8" type="synonym">RGD1563293</name>
</gene>
<dbReference type="OrthoDB" id="20368at2759"/>
<dbReference type="PANTHER" id="PTHR12768:SF5">
    <property type="entry name" value="BECLIN-2"/>
    <property type="match status" value="1"/>
</dbReference>
<dbReference type="AGR" id="RGD:1563293"/>
<dbReference type="GO" id="GO:0000407">
    <property type="term" value="C:phagophore assembly site"/>
    <property type="evidence" value="ECO:0000318"/>
    <property type="project" value="GO_Central"/>
</dbReference>
<dbReference type="OMA" id="WTKAMKC"/>
<organism evidence="6 7">
    <name type="scientific">Rattus norvegicus</name>
    <name type="common">Rat</name>
    <dbReference type="NCBI Taxonomy" id="10116"/>
    <lineage>
        <taxon>Eukaryota</taxon>
        <taxon>Metazoa</taxon>
        <taxon>Chordata</taxon>
        <taxon>Craniata</taxon>
        <taxon>Vertebrata</taxon>
        <taxon>Euteleostomi</taxon>
        <taxon>Mammalia</taxon>
        <taxon>Eutheria</taxon>
        <taxon>Euarchontoglires</taxon>
        <taxon>Glires</taxon>
        <taxon>Rodentia</taxon>
        <taxon>Myomorpha</taxon>
        <taxon>Muroidea</taxon>
        <taxon>Muridae</taxon>
        <taxon>Murinae</taxon>
        <taxon>Rattus</taxon>
    </lineage>
</organism>
<dbReference type="GO" id="GO:1990172">
    <property type="term" value="P:G protein-coupled receptor catabolic process"/>
    <property type="evidence" value="ECO:0000266"/>
    <property type="project" value="RGD"/>
</dbReference>
<dbReference type="RGD" id="1563293">
    <property type="gene designation" value="Becn2"/>
</dbReference>
<reference evidence="6" key="1">
    <citation type="submission" date="2024-01" db="EMBL/GenBank/DDBJ databases">
        <title>GRCr8: a new rat reference genome assembly contstructed from accurate long reads and long range scaffolding.</title>
        <authorList>
            <person name="Doris P.A."/>
            <person name="Kalbfleisch T."/>
            <person name="Li K."/>
            <person name="Howe K."/>
            <person name="Wood J."/>
        </authorList>
    </citation>
    <scope>NUCLEOTIDE SEQUENCE [LARGE SCALE GENOMIC DNA]</scope>
    <source>
        <strain evidence="6">Brown Norway</strain>
    </source>
</reference>
<dbReference type="GO" id="GO:0043548">
    <property type="term" value="F:phosphatidylinositol 3-kinase binding"/>
    <property type="evidence" value="ECO:0000318"/>
    <property type="project" value="GO_Central"/>
</dbReference>
<feature type="domain" description="Atg6 BARA" evidence="4">
    <location>
        <begin position="235"/>
        <end position="415"/>
    </location>
</feature>
<dbReference type="Gene3D" id="1.10.418.40">
    <property type="entry name" value="Autophagy protein 6/Beclin 1"/>
    <property type="match status" value="1"/>
</dbReference>
<sequence length="419" mass="47022">MSPALFLCHRCNEPLKLLQQQGGPLEVQHHANLPTEMPVSGQSRVRTSHRAHSDGGRTCQGGACCTFTLLGESVSVRTLHTVQNTTIEIFEILSEQKVVDHPLCVDCTDNLLVQLDDQLTLVASDNQSYQGFLERQSLVSEEETEALHAELRAELSGLEQEEARLVQELEDLDGHHARVAAELRAAQAESKELYQQNEEHRASYSVLKMEQLELTDQLSSVENQLQYALGQLCHLRKTSIFDATFTISDDGPLGMINNFRLGCLPAVRVGWTEINAAWGQTALLLFSLSKMAGLQFQRYQLVPLGDHSYLKSLTADEVLPLFSDGNHSVFLNNTFDCAMKAFLDCLQQFVEETEKDERYPCLPYRIHPLEGVMEDIGDSGDCCPIRTHLNTEEEWSRALKFMLADLKLIVAWASSRCSR</sequence>
<evidence type="ECO:0000259" key="4">
    <source>
        <dbReference type="Pfam" id="PF04111"/>
    </source>
</evidence>
<dbReference type="InterPro" id="IPR038274">
    <property type="entry name" value="Atg6/Beclin_C_sf"/>
</dbReference>
<dbReference type="GO" id="GO:0008333">
    <property type="term" value="P:endosome to lysosome transport"/>
    <property type="evidence" value="ECO:0000266"/>
    <property type="project" value="RGD"/>
</dbReference>
<dbReference type="GO" id="GO:0034271">
    <property type="term" value="C:phosphatidylinositol 3-kinase complex, class III, type I"/>
    <property type="evidence" value="ECO:0000318"/>
    <property type="project" value="GO_Central"/>
</dbReference>
<dbReference type="InterPro" id="IPR007243">
    <property type="entry name" value="Atg6/Beclin"/>
</dbReference>